<sequence>MFLNELKTAEESDSAKENAIQKAIVASSQVNIPVLSTDESMSLSFLKDEEQPKARIKRIVNDNPTDEEMIEYYLKILEKLENKTGFGIIETYSVIAYKSEVCDILYEKDKCFFKYPGSKILIIGRPLASLIYYKVIGEVHYERIFFNYR</sequence>
<keyword evidence="3" id="KW-1185">Reference proteome</keyword>
<proteinExistence type="predicted"/>
<name>A0ABQ5N524_9CLOT</name>
<gene>
    <name evidence="2" type="ORF">bsdE14_15550</name>
</gene>
<dbReference type="SUPFAM" id="SSF52972">
    <property type="entry name" value="ITPase-like"/>
    <property type="match status" value="1"/>
</dbReference>
<dbReference type="InterPro" id="IPR002637">
    <property type="entry name" value="RdgB/HAM1"/>
</dbReference>
<dbReference type="EMBL" id="BRXR01000001">
    <property type="protein sequence ID" value="GLC30145.1"/>
    <property type="molecule type" value="Genomic_DNA"/>
</dbReference>
<reference evidence="2 3" key="1">
    <citation type="journal article" date="2024" name="Int. J. Syst. Evol. Microbiol.">
        <title>Clostridium omnivorum sp. nov., isolated from anoxic soil under the treatment of reductive soil disinfestation.</title>
        <authorList>
            <person name="Ueki A."/>
            <person name="Tonouchi A."/>
            <person name="Kaku N."/>
            <person name="Honma S."/>
            <person name="Ueki K."/>
        </authorList>
    </citation>
    <scope>NUCLEOTIDE SEQUENCE [LARGE SCALE GENOMIC DNA]</scope>
    <source>
        <strain evidence="2 3">E14</strain>
    </source>
</reference>
<organism evidence="2 3">
    <name type="scientific">Clostridium omnivorum</name>
    <dbReference type="NCBI Taxonomy" id="1604902"/>
    <lineage>
        <taxon>Bacteria</taxon>
        <taxon>Bacillati</taxon>
        <taxon>Bacillota</taxon>
        <taxon>Clostridia</taxon>
        <taxon>Eubacteriales</taxon>
        <taxon>Clostridiaceae</taxon>
        <taxon>Clostridium</taxon>
    </lineage>
</organism>
<dbReference type="Proteomes" id="UP001208567">
    <property type="component" value="Unassembled WGS sequence"/>
</dbReference>
<dbReference type="Gene3D" id="3.90.950.10">
    <property type="match status" value="1"/>
</dbReference>
<evidence type="ECO:0000313" key="3">
    <source>
        <dbReference type="Proteomes" id="UP001208567"/>
    </source>
</evidence>
<dbReference type="Pfam" id="PF01725">
    <property type="entry name" value="Ham1p_like"/>
    <property type="match status" value="1"/>
</dbReference>
<dbReference type="InterPro" id="IPR029001">
    <property type="entry name" value="ITPase-like_fam"/>
</dbReference>
<evidence type="ECO:0000256" key="1">
    <source>
        <dbReference type="ARBA" id="ARBA00022801"/>
    </source>
</evidence>
<protein>
    <submittedName>
        <fullName evidence="2">Uncharacterized protein</fullName>
    </submittedName>
</protein>
<accession>A0ABQ5N524</accession>
<keyword evidence="1" id="KW-0378">Hydrolase</keyword>
<comment type="caution">
    <text evidence="2">The sequence shown here is derived from an EMBL/GenBank/DDBJ whole genome shotgun (WGS) entry which is preliminary data.</text>
</comment>
<evidence type="ECO:0000313" key="2">
    <source>
        <dbReference type="EMBL" id="GLC30145.1"/>
    </source>
</evidence>